<accession>A0A645BG35</accession>
<dbReference type="EMBL" id="VSSQ01018717">
    <property type="protein sequence ID" value="MPM62153.1"/>
    <property type="molecule type" value="Genomic_DNA"/>
</dbReference>
<organism evidence="1">
    <name type="scientific">bioreactor metagenome</name>
    <dbReference type="NCBI Taxonomy" id="1076179"/>
    <lineage>
        <taxon>unclassified sequences</taxon>
        <taxon>metagenomes</taxon>
        <taxon>ecological metagenomes</taxon>
    </lineage>
</organism>
<dbReference type="AlphaFoldDB" id="A0A645BG35"/>
<name>A0A645BG35_9ZZZZ</name>
<protein>
    <submittedName>
        <fullName evidence="1">Uncharacterized protein</fullName>
    </submittedName>
</protein>
<sequence>MMHMGSMSDEQIIEEVNPKLTPWQLKFPTTIQDKIKDFIIKPHLYKATSSELENMIEIGKEIEALGSMDLDIPLKVLGRDGSLEINNLISAGITESEAITFENLLQELNKSKASYSSKGEFTLVNGAGHNIHQYCPETIVEKVLEVIDQANIK</sequence>
<evidence type="ECO:0000313" key="1">
    <source>
        <dbReference type="EMBL" id="MPM62153.1"/>
    </source>
</evidence>
<gene>
    <name evidence="1" type="ORF">SDC9_109019</name>
</gene>
<reference evidence="1" key="1">
    <citation type="submission" date="2019-08" db="EMBL/GenBank/DDBJ databases">
        <authorList>
            <person name="Kucharzyk K."/>
            <person name="Murdoch R.W."/>
            <person name="Higgins S."/>
            <person name="Loffler F."/>
        </authorList>
    </citation>
    <scope>NUCLEOTIDE SEQUENCE</scope>
</reference>
<comment type="caution">
    <text evidence="1">The sequence shown here is derived from an EMBL/GenBank/DDBJ whole genome shotgun (WGS) entry which is preliminary data.</text>
</comment>
<proteinExistence type="predicted"/>